<evidence type="ECO:0008006" key="4">
    <source>
        <dbReference type="Google" id="ProtNLM"/>
    </source>
</evidence>
<feature type="region of interest" description="Disordered" evidence="1">
    <location>
        <begin position="160"/>
        <end position="181"/>
    </location>
</feature>
<protein>
    <recommendedName>
        <fullName evidence="4">Lipoprotein</fullName>
    </recommendedName>
</protein>
<dbReference type="Proteomes" id="UP000702425">
    <property type="component" value="Unassembled WGS sequence"/>
</dbReference>
<organism evidence="2 3">
    <name type="scientific">Microcoleus asticus IPMA8</name>
    <dbReference type="NCBI Taxonomy" id="2563858"/>
    <lineage>
        <taxon>Bacteria</taxon>
        <taxon>Bacillati</taxon>
        <taxon>Cyanobacteriota</taxon>
        <taxon>Cyanophyceae</taxon>
        <taxon>Oscillatoriophycideae</taxon>
        <taxon>Oscillatoriales</taxon>
        <taxon>Microcoleaceae</taxon>
        <taxon>Microcoleus</taxon>
        <taxon>Microcoleus asticus</taxon>
    </lineage>
</organism>
<feature type="compositionally biased region" description="Low complexity" evidence="1">
    <location>
        <begin position="49"/>
        <end position="59"/>
    </location>
</feature>
<sequence length="359" mass="39185">MNYQDHITVVGKISVILLVLVSGCSGFENTSNPNTVSNQVPTPTPTPTPTTASTQAPNPFESVSFPLDACGDKLPEDQKVYPVSLYPVFLEYSEEKLSQVKSSFCRDAIKKVRESTGKDEIQVASFIGTERANQFKEFMSAKVGISGSIGQPTVIAAKSTQTPIARTTPQPTSTPEESLITSSSDFETITLKCGEKPAAKYIDLEFGDCWSGSAKSKNYSTSWYESSSGDNKIQLIGGGGELSVDLPPRSNSLSPSADSETAPIYKLRVRRLTSEPLRTITVNCDAGEINIWGVRIIPKCNSSGSYIEVKQAIFFDHNVVVKTSTIDRKPIIFRSDLLINSSYYISSKKRQVELTFSVE</sequence>
<evidence type="ECO:0000256" key="1">
    <source>
        <dbReference type="SAM" id="MobiDB-lite"/>
    </source>
</evidence>
<reference evidence="2 3" key="1">
    <citation type="journal article" date="2020" name="Sci. Rep.">
        <title>A novel cyanobacterial geosmin producer, revising GeoA distribution and dispersion patterns in Bacteria.</title>
        <authorList>
            <person name="Churro C."/>
            <person name="Semedo-Aguiar A.P."/>
            <person name="Silva A.D."/>
            <person name="Pereira-Leal J.B."/>
            <person name="Leite R.B."/>
        </authorList>
    </citation>
    <scope>NUCLEOTIDE SEQUENCE [LARGE SCALE GENOMIC DNA]</scope>
    <source>
        <strain evidence="2 3">IPMA8</strain>
    </source>
</reference>
<name>A0ABX2D6Y4_9CYAN</name>
<keyword evidence="3" id="KW-1185">Reference proteome</keyword>
<proteinExistence type="predicted"/>
<evidence type="ECO:0000313" key="2">
    <source>
        <dbReference type="EMBL" id="NQE37665.1"/>
    </source>
</evidence>
<feature type="region of interest" description="Disordered" evidence="1">
    <location>
        <begin position="31"/>
        <end position="59"/>
    </location>
</feature>
<comment type="caution">
    <text evidence="2">The sequence shown here is derived from an EMBL/GenBank/DDBJ whole genome shotgun (WGS) entry which is preliminary data.</text>
</comment>
<dbReference type="RefSeq" id="WP_172191887.1">
    <property type="nucleotide sequence ID" value="NZ_CAWPPK010000051.1"/>
</dbReference>
<evidence type="ECO:0000313" key="3">
    <source>
        <dbReference type="Proteomes" id="UP000702425"/>
    </source>
</evidence>
<feature type="compositionally biased region" description="Low complexity" evidence="1">
    <location>
        <begin position="167"/>
        <end position="178"/>
    </location>
</feature>
<feature type="compositionally biased region" description="Low complexity" evidence="1">
    <location>
        <begin position="32"/>
        <end position="41"/>
    </location>
</feature>
<gene>
    <name evidence="2" type="ORF">E5S67_05440</name>
</gene>
<dbReference type="EMBL" id="SRRZ01000144">
    <property type="protein sequence ID" value="NQE37665.1"/>
    <property type="molecule type" value="Genomic_DNA"/>
</dbReference>
<accession>A0ABX2D6Y4</accession>